<proteinExistence type="predicted"/>
<comment type="caution">
    <text evidence="1">The sequence shown here is derived from an EMBL/GenBank/DDBJ whole genome shotgun (WGS) entry which is preliminary data.</text>
</comment>
<organism evidence="1 2">
    <name type="scientific">Cryptosporidium ubiquitum</name>
    <dbReference type="NCBI Taxonomy" id="857276"/>
    <lineage>
        <taxon>Eukaryota</taxon>
        <taxon>Sar</taxon>
        <taxon>Alveolata</taxon>
        <taxon>Apicomplexa</taxon>
        <taxon>Conoidasida</taxon>
        <taxon>Coccidia</taxon>
        <taxon>Eucoccidiorida</taxon>
        <taxon>Eimeriorina</taxon>
        <taxon>Cryptosporidiidae</taxon>
        <taxon>Cryptosporidium</taxon>
    </lineage>
</organism>
<dbReference type="InterPro" id="IPR035929">
    <property type="entry name" value="CoaB-like_sf"/>
</dbReference>
<dbReference type="EMBL" id="LRBP01000025">
    <property type="protein sequence ID" value="OII72051.1"/>
    <property type="molecule type" value="Genomic_DNA"/>
</dbReference>
<reference evidence="1 2" key="1">
    <citation type="submission" date="2016-10" db="EMBL/GenBank/DDBJ databases">
        <title>Reductive evolution of mitochondrial metabolism and differential evolution of invasion-related proteins in Cryptosporidium.</title>
        <authorList>
            <person name="Liu S."/>
            <person name="Roellig D.M."/>
            <person name="Guo Y."/>
            <person name="Li N."/>
            <person name="Frace M.A."/>
            <person name="Tang K."/>
            <person name="Zhang L."/>
            <person name="Feng Y."/>
            <person name="Xiao L."/>
        </authorList>
    </citation>
    <scope>NUCLEOTIDE SEQUENCE [LARGE SCALE GENOMIC DNA]</scope>
    <source>
        <strain evidence="1">39726</strain>
    </source>
</reference>
<evidence type="ECO:0000313" key="2">
    <source>
        <dbReference type="Proteomes" id="UP000186176"/>
    </source>
</evidence>
<evidence type="ECO:0000313" key="1">
    <source>
        <dbReference type="EMBL" id="OII72051.1"/>
    </source>
</evidence>
<accession>A0A1J4MEZ7</accession>
<protein>
    <submittedName>
        <fullName evidence="1">Phosphopantothenoylcysteine synthetase</fullName>
    </submittedName>
</protein>
<dbReference type="RefSeq" id="XP_028873623.1">
    <property type="nucleotide sequence ID" value="XM_029018396.1"/>
</dbReference>
<dbReference type="Gene3D" id="3.40.50.10300">
    <property type="entry name" value="CoaB-like"/>
    <property type="match status" value="1"/>
</dbReference>
<dbReference type="AlphaFoldDB" id="A0A1J4MEZ7"/>
<dbReference type="VEuPathDB" id="CryptoDB:cubi_01384"/>
<sequence>MRTDKLQLNDLSLTEFISREIKIYNRNIVIITSGGTYVPLERNTVRYIENFSTGTRGAYSAEYFLKSGFSVVFFYRKGSHLPFTVDCPSKYDILVSIKNHFISSNKDNSDFLGNEQFKKVIEASKNLINYSDRIFFMEFGSVHEYFNGIDYIISHCTEFPDSFIFFLAAAVSDFYIPENLLPKNKISVSSDASLDFENEPKTPSITLELYSTPKYAQHIRDKLPYCFLVLFKLETEFETLFKKSDILLKKCDANAICANLLQDRRDNVIIFTPNSRTEIKKTSDPIEEAIVSNIISLYKKYLVNKKREC</sequence>
<dbReference type="OrthoDB" id="70224at2759"/>
<dbReference type="GeneID" id="39978175"/>
<dbReference type="GO" id="GO:0003824">
    <property type="term" value="F:catalytic activity"/>
    <property type="evidence" value="ECO:0007669"/>
    <property type="project" value="UniProtKB-ARBA"/>
</dbReference>
<dbReference type="GO" id="GO:0015937">
    <property type="term" value="P:coenzyme A biosynthetic process"/>
    <property type="evidence" value="ECO:0007669"/>
    <property type="project" value="UniProtKB-ARBA"/>
</dbReference>
<dbReference type="Proteomes" id="UP000186176">
    <property type="component" value="Unassembled WGS sequence"/>
</dbReference>
<name>A0A1J4MEZ7_9CRYT</name>
<keyword evidence="2" id="KW-1185">Reference proteome</keyword>
<dbReference type="SUPFAM" id="SSF102645">
    <property type="entry name" value="CoaB-like"/>
    <property type="match status" value="1"/>
</dbReference>
<gene>
    <name evidence="1" type="ORF">cubi_01384</name>
</gene>